<sequence>MVCVIACGLYWLGKGHTILLENKDVTINGTAYAAVDHILQVSVDGKKAIRVKSGSRKKLKGNVSGPWHSIKVESLDDNKQVVKTVEKKFSTSLDDMFLLSLPALLADDDNWAQVFTMPAKK</sequence>
<gene>
    <name evidence="1" type="ORF">CSB45_10960</name>
</gene>
<accession>A0A2G6E373</accession>
<dbReference type="Pfam" id="PF20377">
    <property type="entry name" value="DUF6672"/>
    <property type="match status" value="1"/>
</dbReference>
<dbReference type="InterPro" id="IPR046654">
    <property type="entry name" value="DUF6672"/>
</dbReference>
<name>A0A2G6E373_9BACT</name>
<organism evidence="1 2">
    <name type="scientific">candidate division KSB3 bacterium</name>
    <dbReference type="NCBI Taxonomy" id="2044937"/>
    <lineage>
        <taxon>Bacteria</taxon>
        <taxon>candidate division KSB3</taxon>
    </lineage>
</organism>
<dbReference type="Proteomes" id="UP000229740">
    <property type="component" value="Unassembled WGS sequence"/>
</dbReference>
<comment type="caution">
    <text evidence="1">The sequence shown here is derived from an EMBL/GenBank/DDBJ whole genome shotgun (WGS) entry which is preliminary data.</text>
</comment>
<proteinExistence type="predicted"/>
<reference evidence="1 2" key="1">
    <citation type="submission" date="2017-10" db="EMBL/GenBank/DDBJ databases">
        <title>Novel microbial diversity and functional potential in the marine mammal oral microbiome.</title>
        <authorList>
            <person name="Dudek N.K."/>
            <person name="Sun C.L."/>
            <person name="Burstein D."/>
            <person name="Kantor R.S."/>
            <person name="Aliaga Goltsman D.S."/>
            <person name="Bik E.M."/>
            <person name="Thomas B.C."/>
            <person name="Banfield J.F."/>
            <person name="Relman D.A."/>
        </authorList>
    </citation>
    <scope>NUCLEOTIDE SEQUENCE [LARGE SCALE GENOMIC DNA]</scope>
    <source>
        <strain evidence="1">DOLZORAL124_49_17</strain>
    </source>
</reference>
<protein>
    <submittedName>
        <fullName evidence="1">Uncharacterized protein</fullName>
    </submittedName>
</protein>
<dbReference type="EMBL" id="PDPS01000033">
    <property type="protein sequence ID" value="PID56539.1"/>
    <property type="molecule type" value="Genomic_DNA"/>
</dbReference>
<evidence type="ECO:0000313" key="1">
    <source>
        <dbReference type="EMBL" id="PID56539.1"/>
    </source>
</evidence>
<evidence type="ECO:0000313" key="2">
    <source>
        <dbReference type="Proteomes" id="UP000229740"/>
    </source>
</evidence>
<dbReference type="AlphaFoldDB" id="A0A2G6E373"/>